<evidence type="ECO:0000313" key="2">
    <source>
        <dbReference type="Proteomes" id="UP000469949"/>
    </source>
</evidence>
<proteinExistence type="predicted"/>
<dbReference type="AlphaFoldDB" id="A0A833J0Z9"/>
<dbReference type="RefSeq" id="WP_246696052.1">
    <property type="nucleotide sequence ID" value="NZ_WEKV01000020.1"/>
</dbReference>
<gene>
    <name evidence="1" type="ORF">F8B43_4919</name>
</gene>
<sequence length="502" mass="53389">MAEPLPRVPLVPYAPDVASIDASVCAVARNVVPRADGYAPLAGPEPITDALPDVCRGAVAVTSPLFGVPVFFAGTGSKLYRYNGTGGWTDVSNPARSYGMPADDSWSFALYGSLLVAVHLGAPPQVIDVDSGTTFRDLGASSGFPPPRARHVAVVREYLVLGGLATDRNAVQWSDIGNPESWPLGEQNGHDGDIQIFPDGGAVTAVVGGEFGLVLQERTVRRLDVSGGAGVLSFSLLEENRGSVSPSATVRAGSRVFFVDRDGFHAFPYAGSASVPIGAERVNRFFLDRVDPNRIGATVAIRDATGPRILFAYRLKDAPPSDPSLLGEALLYDWLLDRWTGPVAVTLRAGLAAATPAVSIDSIPGSSDDPDQLSFDDPSYAGGVPALGFITTDNRLALLTGPPLEALIETAEIQPFRPDRGFVRGIRIDTDADDWRVAVGGRENLRVSDPIAYRPETAPTVERFAPCRVSARIHRARIRIPAGTAWTYAVGIEPDATREGRR</sequence>
<dbReference type="Proteomes" id="UP000469949">
    <property type="component" value="Unassembled WGS sequence"/>
</dbReference>
<comment type="caution">
    <text evidence="1">The sequence shown here is derived from an EMBL/GenBank/DDBJ whole genome shotgun (WGS) entry which is preliminary data.</text>
</comment>
<evidence type="ECO:0000313" key="1">
    <source>
        <dbReference type="EMBL" id="KAB7782164.1"/>
    </source>
</evidence>
<name>A0A833J0Z9_9HYPH</name>
<protein>
    <submittedName>
        <fullName evidence="1">Uncharacterized protein</fullName>
    </submittedName>
</protein>
<reference evidence="1 2" key="1">
    <citation type="submission" date="2019-10" db="EMBL/GenBank/DDBJ databases">
        <title>Draft Genome Sequence of the Caffeine Degrading Methylotroph Methylorubrum populi PINKEL.</title>
        <authorList>
            <person name="Dawson S.C."/>
            <person name="Zhang X."/>
            <person name="Wright M.E."/>
            <person name="Sharma G."/>
            <person name="Langner J.T."/>
            <person name="Ditty J.L."/>
            <person name="Subuyuj G.A."/>
        </authorList>
    </citation>
    <scope>NUCLEOTIDE SEQUENCE [LARGE SCALE GENOMIC DNA]</scope>
    <source>
        <strain evidence="1 2">Pinkel</strain>
    </source>
</reference>
<organism evidence="1 2">
    <name type="scientific">Methylorubrum populi</name>
    <dbReference type="NCBI Taxonomy" id="223967"/>
    <lineage>
        <taxon>Bacteria</taxon>
        <taxon>Pseudomonadati</taxon>
        <taxon>Pseudomonadota</taxon>
        <taxon>Alphaproteobacteria</taxon>
        <taxon>Hyphomicrobiales</taxon>
        <taxon>Methylobacteriaceae</taxon>
        <taxon>Methylorubrum</taxon>
    </lineage>
</organism>
<dbReference type="EMBL" id="WEKV01000020">
    <property type="protein sequence ID" value="KAB7782164.1"/>
    <property type="molecule type" value="Genomic_DNA"/>
</dbReference>
<accession>A0A833J0Z9</accession>